<dbReference type="SUPFAM" id="SSF101801">
    <property type="entry name" value="Surface presentation of antigens (SPOA)"/>
    <property type="match status" value="1"/>
</dbReference>
<name>A0ABV0IIJ0_9MICC</name>
<gene>
    <name evidence="11" type="ORF">ABDK96_08960</name>
</gene>
<dbReference type="Pfam" id="PF01052">
    <property type="entry name" value="FliMN_C"/>
    <property type="match status" value="1"/>
</dbReference>
<keyword evidence="11" id="KW-0966">Cell projection</keyword>
<evidence type="ECO:0000256" key="3">
    <source>
        <dbReference type="ARBA" id="ARBA00011049"/>
    </source>
</evidence>
<evidence type="ECO:0000256" key="7">
    <source>
        <dbReference type="ARBA" id="ARBA00022779"/>
    </source>
</evidence>
<keyword evidence="12" id="KW-1185">Reference proteome</keyword>
<dbReference type="InterPro" id="IPR001689">
    <property type="entry name" value="Flag_FliM"/>
</dbReference>
<dbReference type="Gene3D" id="3.40.1550.10">
    <property type="entry name" value="CheC-like"/>
    <property type="match status" value="1"/>
</dbReference>
<evidence type="ECO:0000256" key="6">
    <source>
        <dbReference type="ARBA" id="ARBA00022500"/>
    </source>
</evidence>
<organism evidence="11 12">
    <name type="scientific">Citricoccus nitrophenolicus</name>
    <dbReference type="NCBI Taxonomy" id="863575"/>
    <lineage>
        <taxon>Bacteria</taxon>
        <taxon>Bacillati</taxon>
        <taxon>Actinomycetota</taxon>
        <taxon>Actinomycetes</taxon>
        <taxon>Micrococcales</taxon>
        <taxon>Micrococcaceae</taxon>
        <taxon>Citricoccus</taxon>
    </lineage>
</organism>
<evidence type="ECO:0000313" key="11">
    <source>
        <dbReference type="EMBL" id="MEO9247808.1"/>
    </source>
</evidence>
<sequence>MGLEDLTTDDIIDPLTGQSIMSGEIASSAHYLPYDFQRPTTLAREHSRILDVACDTFARQWSSQMTTRLRTKTSVTPVLAVLATYDTYTASLPATTCMMLLHFAGIETRGVLQMPVETAADWVSRMLGSDGESLPANRDLTGTEIGVLRRTLSGVMEDLAYSFTGVLDAAPVPELGVHYNPGFAQAAAPTDLMIVAAFVVTTGSGAPESFTLALPADVILPRLGSSNPVDTEQDAPRLAMEQLTATPVEVRLETNPLPINSMDLLKLSVGDILPLTHTSNRPFNLTVDGQTLATAVDVVDGSRKYMKIVETELDQ</sequence>
<comment type="caution">
    <text evidence="11">The sequence shown here is derived from an EMBL/GenBank/DDBJ whole genome shotgun (WGS) entry which is preliminary data.</text>
</comment>
<dbReference type="RefSeq" id="WP_309811387.1">
    <property type="nucleotide sequence ID" value="NZ_JBDXMX010000003.1"/>
</dbReference>
<evidence type="ECO:0000256" key="5">
    <source>
        <dbReference type="ARBA" id="ARBA00022475"/>
    </source>
</evidence>
<evidence type="ECO:0000256" key="2">
    <source>
        <dbReference type="ARBA" id="ARBA00004202"/>
    </source>
</evidence>
<evidence type="ECO:0000259" key="10">
    <source>
        <dbReference type="Pfam" id="PF01052"/>
    </source>
</evidence>
<proteinExistence type="inferred from homology"/>
<protein>
    <recommendedName>
        <fullName evidence="4">Flagellar motor switch protein FliM</fullName>
    </recommendedName>
</protein>
<keyword evidence="6" id="KW-0145">Chemotaxis</keyword>
<evidence type="ECO:0000256" key="1">
    <source>
        <dbReference type="ARBA" id="ARBA00004117"/>
    </source>
</evidence>
<dbReference type="Proteomes" id="UP001484097">
    <property type="component" value="Unassembled WGS sequence"/>
</dbReference>
<dbReference type="Pfam" id="PF02154">
    <property type="entry name" value="FliM"/>
    <property type="match status" value="1"/>
</dbReference>
<dbReference type="PANTHER" id="PTHR30034">
    <property type="entry name" value="FLAGELLAR MOTOR SWITCH PROTEIN FLIM"/>
    <property type="match status" value="1"/>
</dbReference>
<evidence type="ECO:0000256" key="4">
    <source>
        <dbReference type="ARBA" id="ARBA00021898"/>
    </source>
</evidence>
<dbReference type="InterPro" id="IPR028976">
    <property type="entry name" value="CheC-like_sf"/>
</dbReference>
<feature type="domain" description="Flagellar motor switch protein FliN-like C-terminal" evidence="10">
    <location>
        <begin position="241"/>
        <end position="310"/>
    </location>
</feature>
<dbReference type="InterPro" id="IPR001543">
    <property type="entry name" value="FliN-like_C"/>
</dbReference>
<dbReference type="SUPFAM" id="SSF103039">
    <property type="entry name" value="CheC-like"/>
    <property type="match status" value="1"/>
</dbReference>
<dbReference type="CDD" id="cd17908">
    <property type="entry name" value="FliM"/>
    <property type="match status" value="1"/>
</dbReference>
<keyword evidence="11" id="KW-0969">Cilium</keyword>
<dbReference type="PANTHER" id="PTHR30034:SF6">
    <property type="entry name" value="YOP PROTEINS TRANSLOCATION PROTEIN Q"/>
    <property type="match status" value="1"/>
</dbReference>
<comment type="similarity">
    <text evidence="3">Belongs to the FliM family.</text>
</comment>
<keyword evidence="8" id="KW-0472">Membrane</keyword>
<dbReference type="InterPro" id="IPR036429">
    <property type="entry name" value="SpoA-like_sf"/>
</dbReference>
<keyword evidence="5" id="KW-1003">Cell membrane</keyword>
<evidence type="ECO:0000313" key="12">
    <source>
        <dbReference type="Proteomes" id="UP001484097"/>
    </source>
</evidence>
<evidence type="ECO:0000256" key="9">
    <source>
        <dbReference type="ARBA" id="ARBA00023143"/>
    </source>
</evidence>
<keyword evidence="11" id="KW-0282">Flagellum</keyword>
<comment type="subcellular location">
    <subcellularLocation>
        <location evidence="1">Bacterial flagellum basal body</location>
    </subcellularLocation>
    <subcellularLocation>
        <location evidence="2">Cell membrane</location>
        <topology evidence="2">Peripheral membrane protein</topology>
    </subcellularLocation>
</comment>
<dbReference type="EMBL" id="JBDXMX010000003">
    <property type="protein sequence ID" value="MEO9247808.1"/>
    <property type="molecule type" value="Genomic_DNA"/>
</dbReference>
<keyword evidence="9" id="KW-0975">Bacterial flagellum</keyword>
<keyword evidence="7" id="KW-0283">Flagellar rotation</keyword>
<accession>A0ABV0IIJ0</accession>
<dbReference type="Gene3D" id="2.30.330.10">
    <property type="entry name" value="SpoA-like"/>
    <property type="match status" value="1"/>
</dbReference>
<evidence type="ECO:0000256" key="8">
    <source>
        <dbReference type="ARBA" id="ARBA00023136"/>
    </source>
</evidence>
<reference evidence="11 12" key="1">
    <citation type="submission" date="2024-05" db="EMBL/GenBank/DDBJ databases">
        <authorList>
            <person name="Yi C."/>
        </authorList>
    </citation>
    <scope>NUCLEOTIDE SEQUENCE [LARGE SCALE GENOMIC DNA]</scope>
    <source>
        <strain evidence="11 12">XS13</strain>
    </source>
</reference>